<dbReference type="GO" id="GO:0005509">
    <property type="term" value="F:calcium ion binding"/>
    <property type="evidence" value="ECO:0007669"/>
    <property type="project" value="InterPro"/>
</dbReference>
<organism evidence="6">
    <name type="scientific">Pinguiococcus pyrenoidosus</name>
    <dbReference type="NCBI Taxonomy" id="172671"/>
    <lineage>
        <taxon>Eukaryota</taxon>
        <taxon>Sar</taxon>
        <taxon>Stramenopiles</taxon>
        <taxon>Ochrophyta</taxon>
        <taxon>Pinguiophyceae</taxon>
        <taxon>Pinguiochrysidales</taxon>
        <taxon>Pinguiochrysidaceae</taxon>
        <taxon>Pinguiococcus</taxon>
    </lineage>
</organism>
<evidence type="ECO:0000256" key="4">
    <source>
        <dbReference type="SAM" id="SignalP"/>
    </source>
</evidence>
<dbReference type="EMBL" id="HBEA01017647">
    <property type="protein sequence ID" value="CAD8263894.1"/>
    <property type="molecule type" value="Transcribed_RNA"/>
</dbReference>
<dbReference type="PROSITE" id="PS00018">
    <property type="entry name" value="EF_HAND_1"/>
    <property type="match status" value="2"/>
</dbReference>
<dbReference type="InterPro" id="IPR011992">
    <property type="entry name" value="EF-hand-dom_pair"/>
</dbReference>
<keyword evidence="2" id="KW-0175">Coiled coil</keyword>
<gene>
    <name evidence="6" type="ORF">PPYR1160_LOCUS13397</name>
</gene>
<feature type="signal peptide" evidence="4">
    <location>
        <begin position="1"/>
        <end position="16"/>
    </location>
</feature>
<feature type="region of interest" description="Disordered" evidence="3">
    <location>
        <begin position="180"/>
        <end position="201"/>
    </location>
</feature>
<dbReference type="SUPFAM" id="SSF47473">
    <property type="entry name" value="EF-hand"/>
    <property type="match status" value="1"/>
</dbReference>
<dbReference type="Gene3D" id="1.10.238.10">
    <property type="entry name" value="EF-hand"/>
    <property type="match status" value="1"/>
</dbReference>
<feature type="coiled-coil region" evidence="2">
    <location>
        <begin position="65"/>
        <end position="99"/>
    </location>
</feature>
<reference evidence="6" key="1">
    <citation type="submission" date="2021-01" db="EMBL/GenBank/DDBJ databases">
        <authorList>
            <person name="Corre E."/>
            <person name="Pelletier E."/>
            <person name="Niang G."/>
            <person name="Scheremetjew M."/>
            <person name="Finn R."/>
            <person name="Kale V."/>
            <person name="Holt S."/>
            <person name="Cochrane G."/>
            <person name="Meng A."/>
            <person name="Brown T."/>
            <person name="Cohen L."/>
        </authorList>
    </citation>
    <scope>NUCLEOTIDE SEQUENCE</scope>
    <source>
        <strain evidence="6">CCMP2078</strain>
    </source>
</reference>
<dbReference type="CDD" id="cd00051">
    <property type="entry name" value="EFh"/>
    <property type="match status" value="1"/>
</dbReference>
<dbReference type="InterPro" id="IPR018247">
    <property type="entry name" value="EF_Hand_1_Ca_BS"/>
</dbReference>
<evidence type="ECO:0000313" key="6">
    <source>
        <dbReference type="EMBL" id="CAD8263894.1"/>
    </source>
</evidence>
<protein>
    <recommendedName>
        <fullName evidence="5">EF-hand domain-containing protein</fullName>
    </recommendedName>
</protein>
<evidence type="ECO:0000256" key="1">
    <source>
        <dbReference type="ARBA" id="ARBA00022837"/>
    </source>
</evidence>
<proteinExistence type="predicted"/>
<keyword evidence="1" id="KW-0106">Calcium</keyword>
<accession>A0A7R9UEI5</accession>
<sequence>MLKRAVLLALLAAAAAQDGGLYAEYARAREARPQQRGQMLQLVAWAAGGFGLSHLWSRAHKRKLVNQHQAEKRKYATALQEADARLKEQDAKIRMLSRDLYNMELDNLERDLAEFKAPDSNGDDQITKPEFMAYMQNYVASQPGLALEDFPTFEEWDLNSNGKVTFQEWQQVMEFLEEGGQTASQQKAGADKALFTGRKAA</sequence>
<evidence type="ECO:0000256" key="2">
    <source>
        <dbReference type="SAM" id="Coils"/>
    </source>
</evidence>
<dbReference type="Pfam" id="PF13202">
    <property type="entry name" value="EF-hand_5"/>
    <property type="match status" value="1"/>
</dbReference>
<dbReference type="AlphaFoldDB" id="A0A7R9UEI5"/>
<dbReference type="PROSITE" id="PS50222">
    <property type="entry name" value="EF_HAND_2"/>
    <property type="match status" value="1"/>
</dbReference>
<evidence type="ECO:0000256" key="3">
    <source>
        <dbReference type="SAM" id="MobiDB-lite"/>
    </source>
</evidence>
<feature type="chain" id="PRO_5031561966" description="EF-hand domain-containing protein" evidence="4">
    <location>
        <begin position="17"/>
        <end position="201"/>
    </location>
</feature>
<name>A0A7R9UEI5_9STRA</name>
<evidence type="ECO:0000259" key="5">
    <source>
        <dbReference type="PROSITE" id="PS50222"/>
    </source>
</evidence>
<dbReference type="InterPro" id="IPR002048">
    <property type="entry name" value="EF_hand_dom"/>
</dbReference>
<keyword evidence="4" id="KW-0732">Signal</keyword>
<feature type="domain" description="EF-hand" evidence="5">
    <location>
        <begin position="153"/>
        <end position="179"/>
    </location>
</feature>